<proteinExistence type="predicted"/>
<dbReference type="Gene3D" id="3.40.50.300">
    <property type="entry name" value="P-loop containing nucleotide triphosphate hydrolases"/>
    <property type="match status" value="1"/>
</dbReference>
<dbReference type="InterPro" id="IPR017911">
    <property type="entry name" value="MacB-like_ATP-bd"/>
</dbReference>
<dbReference type="InterPro" id="IPR003593">
    <property type="entry name" value="AAA+_ATPase"/>
</dbReference>
<gene>
    <name evidence="5" type="ORF">FHR34_003744</name>
</gene>
<dbReference type="PROSITE" id="PS50893">
    <property type="entry name" value="ABC_TRANSPORTER_2"/>
    <property type="match status" value="1"/>
</dbReference>
<dbReference type="InterPro" id="IPR017871">
    <property type="entry name" value="ABC_transporter-like_CS"/>
</dbReference>
<name>A0A7W7VVU2_KITKI</name>
<reference evidence="5 6" key="1">
    <citation type="submission" date="2020-08" db="EMBL/GenBank/DDBJ databases">
        <title>Sequencing the genomes of 1000 actinobacteria strains.</title>
        <authorList>
            <person name="Klenk H.-P."/>
        </authorList>
    </citation>
    <scope>NUCLEOTIDE SEQUENCE [LARGE SCALE GENOMIC DNA]</scope>
    <source>
        <strain evidence="5 6">DSM 41654</strain>
    </source>
</reference>
<dbReference type="GO" id="GO:0016887">
    <property type="term" value="F:ATP hydrolysis activity"/>
    <property type="evidence" value="ECO:0007669"/>
    <property type="project" value="InterPro"/>
</dbReference>
<dbReference type="InterPro" id="IPR015854">
    <property type="entry name" value="ABC_transpr_LolD-like"/>
</dbReference>
<evidence type="ECO:0000256" key="1">
    <source>
        <dbReference type="ARBA" id="ARBA00022448"/>
    </source>
</evidence>
<evidence type="ECO:0000259" key="4">
    <source>
        <dbReference type="PROSITE" id="PS50893"/>
    </source>
</evidence>
<keyword evidence="2" id="KW-0547">Nucleotide-binding</keyword>
<dbReference type="CDD" id="cd03255">
    <property type="entry name" value="ABC_MJ0796_LolCDE_FtsE"/>
    <property type="match status" value="1"/>
</dbReference>
<sequence>MTSTQTRTTGDAVLRLRGVSRVHGQGATQVHALRGIDLTVAPGEFVAVLGAEGSGRSTLLGLAGALDRASSGEVLFDGRELSGLSRGALALLRRGTIGYVFRDLDLLPALTAAENVSLPRDLAAMTDDQARTEALAALAELGVGNLADRFPDQLSAGQRQRVAIARALVGERRLILADEPARAVDPATGKAVLSVLRARCNAGAAAVLVAGGCATHADEAELAGWADRMIVLSEGRIVAERVLRAGVSSGNAVLAGAGNR</sequence>
<evidence type="ECO:0000313" key="6">
    <source>
        <dbReference type="Proteomes" id="UP000540506"/>
    </source>
</evidence>
<dbReference type="GO" id="GO:0005524">
    <property type="term" value="F:ATP binding"/>
    <property type="evidence" value="ECO:0007669"/>
    <property type="project" value="UniProtKB-KW"/>
</dbReference>
<dbReference type="GO" id="GO:0005886">
    <property type="term" value="C:plasma membrane"/>
    <property type="evidence" value="ECO:0007669"/>
    <property type="project" value="TreeGrafter"/>
</dbReference>
<dbReference type="InterPro" id="IPR003439">
    <property type="entry name" value="ABC_transporter-like_ATP-bd"/>
</dbReference>
<comment type="caution">
    <text evidence="5">The sequence shown here is derived from an EMBL/GenBank/DDBJ whole genome shotgun (WGS) entry which is preliminary data.</text>
</comment>
<dbReference type="RefSeq" id="WP_312897311.1">
    <property type="nucleotide sequence ID" value="NZ_JACHJV010000001.1"/>
</dbReference>
<keyword evidence="6" id="KW-1185">Reference proteome</keyword>
<dbReference type="SMART" id="SM00382">
    <property type="entry name" value="AAA"/>
    <property type="match status" value="1"/>
</dbReference>
<dbReference type="Proteomes" id="UP000540506">
    <property type="component" value="Unassembled WGS sequence"/>
</dbReference>
<organism evidence="5 6">
    <name type="scientific">Kitasatospora kifunensis</name>
    <name type="common">Streptomyces kifunensis</name>
    <dbReference type="NCBI Taxonomy" id="58351"/>
    <lineage>
        <taxon>Bacteria</taxon>
        <taxon>Bacillati</taxon>
        <taxon>Actinomycetota</taxon>
        <taxon>Actinomycetes</taxon>
        <taxon>Kitasatosporales</taxon>
        <taxon>Streptomycetaceae</taxon>
        <taxon>Kitasatospora</taxon>
    </lineage>
</organism>
<feature type="domain" description="ABC transporter" evidence="4">
    <location>
        <begin position="14"/>
        <end position="259"/>
    </location>
</feature>
<dbReference type="GO" id="GO:0022857">
    <property type="term" value="F:transmembrane transporter activity"/>
    <property type="evidence" value="ECO:0007669"/>
    <property type="project" value="TreeGrafter"/>
</dbReference>
<dbReference type="PROSITE" id="PS00211">
    <property type="entry name" value="ABC_TRANSPORTER_1"/>
    <property type="match status" value="1"/>
</dbReference>
<evidence type="ECO:0000256" key="3">
    <source>
        <dbReference type="ARBA" id="ARBA00022840"/>
    </source>
</evidence>
<keyword evidence="1" id="KW-0813">Transport</keyword>
<protein>
    <submittedName>
        <fullName evidence="5">Putative ABC transport system ATP-binding protein</fullName>
    </submittedName>
</protein>
<accession>A0A7W7VVU2</accession>
<evidence type="ECO:0000256" key="2">
    <source>
        <dbReference type="ARBA" id="ARBA00022741"/>
    </source>
</evidence>
<dbReference type="PANTHER" id="PTHR24220">
    <property type="entry name" value="IMPORT ATP-BINDING PROTEIN"/>
    <property type="match status" value="1"/>
</dbReference>
<keyword evidence="3 5" id="KW-0067">ATP-binding</keyword>
<dbReference type="InterPro" id="IPR027417">
    <property type="entry name" value="P-loop_NTPase"/>
</dbReference>
<evidence type="ECO:0000313" key="5">
    <source>
        <dbReference type="EMBL" id="MBB4924751.1"/>
    </source>
</evidence>
<dbReference type="EMBL" id="JACHJV010000001">
    <property type="protein sequence ID" value="MBB4924751.1"/>
    <property type="molecule type" value="Genomic_DNA"/>
</dbReference>
<dbReference type="Pfam" id="PF00005">
    <property type="entry name" value="ABC_tran"/>
    <property type="match status" value="1"/>
</dbReference>
<dbReference type="AlphaFoldDB" id="A0A7W7VVU2"/>
<dbReference type="SUPFAM" id="SSF52540">
    <property type="entry name" value="P-loop containing nucleoside triphosphate hydrolases"/>
    <property type="match status" value="1"/>
</dbReference>